<dbReference type="Gene3D" id="2.60.40.760">
    <property type="entry name" value="Expansin, cellulose-binding-like domain"/>
    <property type="match status" value="1"/>
</dbReference>
<feature type="domain" description="Expansin-like EG45" evidence="8">
    <location>
        <begin position="52"/>
        <end position="163"/>
    </location>
</feature>
<evidence type="ECO:0000256" key="2">
    <source>
        <dbReference type="ARBA" id="ARBA00022512"/>
    </source>
</evidence>
<proteinExistence type="inferred from homology"/>
<evidence type="ECO:0000256" key="7">
    <source>
        <dbReference type="RuleBase" id="RU365023"/>
    </source>
</evidence>
<dbReference type="Pfam" id="PF03330">
    <property type="entry name" value="DPBB_1"/>
    <property type="match status" value="1"/>
</dbReference>
<comment type="subcellular location">
    <subcellularLocation>
        <location evidence="7">Secreted</location>
        <location evidence="7">Cell wall</location>
    </subcellularLocation>
    <subcellularLocation>
        <location evidence="7">Membrane</location>
        <topology evidence="7">Peripheral membrane protein</topology>
    </subcellularLocation>
</comment>
<dbReference type="SUPFAM" id="SSF50685">
    <property type="entry name" value="Barwin-like endoglucanases"/>
    <property type="match status" value="1"/>
</dbReference>
<keyword evidence="5" id="KW-0472">Membrane</keyword>
<dbReference type="AlphaFoldDB" id="A0A978VF12"/>
<protein>
    <recommendedName>
        <fullName evidence="7">Expansin</fullName>
    </recommendedName>
</protein>
<dbReference type="CDD" id="cd22274">
    <property type="entry name" value="DPBB_EXPA_N"/>
    <property type="match status" value="1"/>
</dbReference>
<dbReference type="Gene3D" id="2.40.40.10">
    <property type="entry name" value="RlpA-like domain"/>
    <property type="match status" value="1"/>
</dbReference>
<dbReference type="InterPro" id="IPR036908">
    <property type="entry name" value="RlpA-like_sf"/>
</dbReference>
<keyword evidence="4 7" id="KW-0732">Signal</keyword>
<evidence type="ECO:0000256" key="4">
    <source>
        <dbReference type="ARBA" id="ARBA00022729"/>
    </source>
</evidence>
<dbReference type="GO" id="GO:0005576">
    <property type="term" value="C:extracellular region"/>
    <property type="evidence" value="ECO:0007669"/>
    <property type="project" value="InterPro"/>
</dbReference>
<feature type="signal peptide" evidence="7">
    <location>
        <begin position="1"/>
        <end position="18"/>
    </location>
</feature>
<dbReference type="Proteomes" id="UP000813462">
    <property type="component" value="Unassembled WGS sequence"/>
</dbReference>
<gene>
    <name evidence="10" type="ORF">FEM48_Zijuj05G0132100</name>
</gene>
<feature type="domain" description="Expansin-like CBD" evidence="9">
    <location>
        <begin position="173"/>
        <end position="252"/>
    </location>
</feature>
<evidence type="ECO:0000256" key="3">
    <source>
        <dbReference type="ARBA" id="ARBA00022525"/>
    </source>
</evidence>
<dbReference type="GO" id="GO:0009664">
    <property type="term" value="P:plant-type cell wall organization"/>
    <property type="evidence" value="ECO:0007669"/>
    <property type="project" value="InterPro"/>
</dbReference>
<reference evidence="10" key="1">
    <citation type="journal article" date="2021" name="Front. Plant Sci.">
        <title>Chromosome-Scale Genome Assembly for Chinese Sour Jujube and Insights Into Its Genome Evolution and Domestication Signature.</title>
        <authorList>
            <person name="Shen L.-Y."/>
            <person name="Luo H."/>
            <person name="Wang X.-L."/>
            <person name="Wang X.-M."/>
            <person name="Qiu X.-J."/>
            <person name="Liu H."/>
            <person name="Zhou S.-S."/>
            <person name="Jia K.-H."/>
            <person name="Nie S."/>
            <person name="Bao Y.-T."/>
            <person name="Zhang R.-G."/>
            <person name="Yun Q.-Z."/>
            <person name="Chai Y.-H."/>
            <person name="Lu J.-Y."/>
            <person name="Li Y."/>
            <person name="Zhao S.-W."/>
            <person name="Mao J.-F."/>
            <person name="Jia S.-G."/>
            <person name="Mao Y.-M."/>
        </authorList>
    </citation>
    <scope>NUCLEOTIDE SEQUENCE</scope>
    <source>
        <strain evidence="10">AT0</strain>
        <tissue evidence="10">Leaf</tissue>
    </source>
</reference>
<dbReference type="InterPro" id="IPR002963">
    <property type="entry name" value="Expansin"/>
</dbReference>
<dbReference type="InterPro" id="IPR009009">
    <property type="entry name" value="RlpA-like_DPBB"/>
</dbReference>
<dbReference type="OrthoDB" id="5823761at2759"/>
<evidence type="ECO:0000259" key="8">
    <source>
        <dbReference type="PROSITE" id="PS50842"/>
    </source>
</evidence>
<dbReference type="PRINTS" id="PR01226">
    <property type="entry name" value="EXPANSIN"/>
</dbReference>
<dbReference type="PANTHER" id="PTHR31867">
    <property type="entry name" value="EXPANSIN-A15"/>
    <property type="match status" value="1"/>
</dbReference>
<dbReference type="InterPro" id="IPR007112">
    <property type="entry name" value="Expansin/allergen_DPBB_dom"/>
</dbReference>
<evidence type="ECO:0000259" key="9">
    <source>
        <dbReference type="PROSITE" id="PS50843"/>
    </source>
</evidence>
<dbReference type="SUPFAM" id="SSF49590">
    <property type="entry name" value="PHL pollen allergen"/>
    <property type="match status" value="1"/>
</dbReference>
<organism evidence="10 11">
    <name type="scientific">Ziziphus jujuba var. spinosa</name>
    <dbReference type="NCBI Taxonomy" id="714518"/>
    <lineage>
        <taxon>Eukaryota</taxon>
        <taxon>Viridiplantae</taxon>
        <taxon>Streptophyta</taxon>
        <taxon>Embryophyta</taxon>
        <taxon>Tracheophyta</taxon>
        <taxon>Spermatophyta</taxon>
        <taxon>Magnoliopsida</taxon>
        <taxon>eudicotyledons</taxon>
        <taxon>Gunneridae</taxon>
        <taxon>Pentapetalae</taxon>
        <taxon>rosids</taxon>
        <taxon>fabids</taxon>
        <taxon>Rosales</taxon>
        <taxon>Rhamnaceae</taxon>
        <taxon>Paliureae</taxon>
        <taxon>Ziziphus</taxon>
    </lineage>
</organism>
<dbReference type="PROSITE" id="PS50843">
    <property type="entry name" value="EXPANSIN_CBD"/>
    <property type="match status" value="1"/>
</dbReference>
<dbReference type="InterPro" id="IPR036749">
    <property type="entry name" value="Expansin_CBD_sf"/>
</dbReference>
<dbReference type="GO" id="GO:0009653">
    <property type="term" value="P:anatomical structure morphogenesis"/>
    <property type="evidence" value="ECO:0007669"/>
    <property type="project" value="UniProtKB-ARBA"/>
</dbReference>
<evidence type="ECO:0000256" key="1">
    <source>
        <dbReference type="ARBA" id="ARBA00005392"/>
    </source>
</evidence>
<keyword evidence="2 7" id="KW-0134">Cell wall</keyword>
<dbReference type="Pfam" id="PF01357">
    <property type="entry name" value="Expansin_C"/>
    <property type="match status" value="1"/>
</dbReference>
<name>A0A978VF12_ZIZJJ</name>
<comment type="caution">
    <text evidence="10">The sequence shown here is derived from an EMBL/GenBank/DDBJ whole genome shotgun (WGS) entry which is preliminary data.</text>
</comment>
<sequence length="258" mass="28911">MTILKFLVGLSMIVLTLIITSSPYSCIENFGHGWELAHATFYGDMTGDETMKGACGYGDLFKQGYGLETTALSTTLFNEGATCGACFQIICVKSPWCRKNAGAIRVTATNFCPPNYTKTKEAWCNPPQKHFDLSMPMFVKIAEYKAGIVPVVYRRVMCYKKGGIKFELKGNPYWLLLLIYNVGGVGQVVNVKIKGSDTEWIQMTRNWGQNWQTWEQLQGQSLSFKVVAADGRMVQSDNVAPPNWQLNQVYEGKNFGKF</sequence>
<evidence type="ECO:0000313" key="11">
    <source>
        <dbReference type="Proteomes" id="UP000813462"/>
    </source>
</evidence>
<dbReference type="EMBL" id="JAEACU010000005">
    <property type="protein sequence ID" value="KAH7528951.1"/>
    <property type="molecule type" value="Genomic_DNA"/>
</dbReference>
<dbReference type="PROSITE" id="PS50842">
    <property type="entry name" value="EXPANSIN_EG45"/>
    <property type="match status" value="1"/>
</dbReference>
<dbReference type="InterPro" id="IPR007118">
    <property type="entry name" value="Expan_Lol_pI"/>
</dbReference>
<comment type="similarity">
    <text evidence="1 7">Belongs to the expansin family. Expansin A subfamily.</text>
</comment>
<dbReference type="PRINTS" id="PR01225">
    <property type="entry name" value="EXPANSNFAMLY"/>
</dbReference>
<keyword evidence="3 7" id="KW-0964">Secreted</keyword>
<evidence type="ECO:0000256" key="5">
    <source>
        <dbReference type="ARBA" id="ARBA00023136"/>
    </source>
</evidence>
<dbReference type="SMART" id="SM00837">
    <property type="entry name" value="DPBB_1"/>
    <property type="match status" value="1"/>
</dbReference>
<feature type="chain" id="PRO_5038156620" description="Expansin" evidence="7">
    <location>
        <begin position="19"/>
        <end position="258"/>
    </location>
</feature>
<keyword evidence="6 7" id="KW-0961">Cell wall biogenesis/degradation</keyword>
<evidence type="ECO:0000256" key="6">
    <source>
        <dbReference type="ARBA" id="ARBA00023316"/>
    </source>
</evidence>
<accession>A0A978VF12</accession>
<evidence type="ECO:0000313" key="10">
    <source>
        <dbReference type="EMBL" id="KAH7528951.1"/>
    </source>
</evidence>
<comment type="function">
    <text evidence="7">Causes loosening and extension of plant cell walls by disrupting non-covalent bonding between cellulose microfibrils and matrix glucans. No enzymatic activity has been found.</text>
</comment>
<dbReference type="GO" id="GO:0016020">
    <property type="term" value="C:membrane"/>
    <property type="evidence" value="ECO:0007669"/>
    <property type="project" value="UniProtKB-SubCell"/>
</dbReference>
<dbReference type="InterPro" id="IPR007117">
    <property type="entry name" value="Expansin_CBD"/>
</dbReference>